<evidence type="ECO:0000313" key="2">
    <source>
        <dbReference type="Proteomes" id="UP001605036"/>
    </source>
</evidence>
<dbReference type="EMBL" id="JBHFFA010000006">
    <property type="protein sequence ID" value="KAL2622015.1"/>
    <property type="molecule type" value="Genomic_DNA"/>
</dbReference>
<dbReference type="InterPro" id="IPR021109">
    <property type="entry name" value="Peptidase_aspartic_dom_sf"/>
</dbReference>
<gene>
    <name evidence="1" type="ORF">R1flu_002220</name>
</gene>
<evidence type="ECO:0000313" key="1">
    <source>
        <dbReference type="EMBL" id="KAL2622015.1"/>
    </source>
</evidence>
<dbReference type="AlphaFoldDB" id="A0ABD1Y5N6"/>
<accession>A0ABD1Y5N6</accession>
<evidence type="ECO:0008006" key="3">
    <source>
        <dbReference type="Google" id="ProtNLM"/>
    </source>
</evidence>
<dbReference type="Proteomes" id="UP001605036">
    <property type="component" value="Unassembled WGS sequence"/>
</dbReference>
<dbReference type="Gene3D" id="2.40.70.10">
    <property type="entry name" value="Acid Proteases"/>
    <property type="match status" value="1"/>
</dbReference>
<reference evidence="1 2" key="1">
    <citation type="submission" date="2024-09" db="EMBL/GenBank/DDBJ databases">
        <title>Chromosome-scale assembly of Riccia fluitans.</title>
        <authorList>
            <person name="Paukszto L."/>
            <person name="Sawicki J."/>
            <person name="Karawczyk K."/>
            <person name="Piernik-Szablinska J."/>
            <person name="Szczecinska M."/>
            <person name="Mazdziarz M."/>
        </authorList>
    </citation>
    <scope>NUCLEOTIDE SEQUENCE [LARGE SCALE GENOMIC DNA]</scope>
    <source>
        <strain evidence="1">Rf_01</strain>
        <tissue evidence="1">Aerial parts of the thallus</tissue>
    </source>
</reference>
<protein>
    <recommendedName>
        <fullName evidence="3">Retroviral aspartyl protease</fullName>
    </recommendedName>
</protein>
<name>A0ABD1Y5N6_9MARC</name>
<sequence length="143" mass="15965">MAKINEGSFVPAVLDSGAMEVCLIPKRIAKDAIRSGTEIEPLDPPVRLRLGDNETEIVATEAITAVIRLKKKVGELITRKHRCLIWEVPSDEIILGGDFLKQLGIDPEKEFIIEDNLRRLKNFCDAIGRPQKNPTFEAFLTPS</sequence>
<keyword evidence="2" id="KW-1185">Reference proteome</keyword>
<comment type="caution">
    <text evidence="1">The sequence shown here is derived from an EMBL/GenBank/DDBJ whole genome shotgun (WGS) entry which is preliminary data.</text>
</comment>
<proteinExistence type="predicted"/>
<organism evidence="1 2">
    <name type="scientific">Riccia fluitans</name>
    <dbReference type="NCBI Taxonomy" id="41844"/>
    <lineage>
        <taxon>Eukaryota</taxon>
        <taxon>Viridiplantae</taxon>
        <taxon>Streptophyta</taxon>
        <taxon>Embryophyta</taxon>
        <taxon>Marchantiophyta</taxon>
        <taxon>Marchantiopsida</taxon>
        <taxon>Marchantiidae</taxon>
        <taxon>Marchantiales</taxon>
        <taxon>Ricciaceae</taxon>
        <taxon>Riccia</taxon>
    </lineage>
</organism>